<organism evidence="5 6">
    <name type="scientific">Rhizobium vallis</name>
    <dbReference type="NCBI Taxonomy" id="634290"/>
    <lineage>
        <taxon>Bacteria</taxon>
        <taxon>Pseudomonadati</taxon>
        <taxon>Pseudomonadota</taxon>
        <taxon>Alphaproteobacteria</taxon>
        <taxon>Hyphomicrobiales</taxon>
        <taxon>Rhizobiaceae</taxon>
        <taxon>Rhizobium/Agrobacterium group</taxon>
        <taxon>Rhizobium</taxon>
    </lineage>
</organism>
<dbReference type="InterPro" id="IPR024072">
    <property type="entry name" value="DHFR-like_dom_sf"/>
</dbReference>
<accession>A0A3S0SQI5</accession>
<keyword evidence="6" id="KW-1185">Reference proteome</keyword>
<dbReference type="GO" id="GO:0008703">
    <property type="term" value="F:5-amino-6-(5-phosphoribosylamino)uracil reductase activity"/>
    <property type="evidence" value="ECO:0007669"/>
    <property type="project" value="InterPro"/>
</dbReference>
<dbReference type="EMBL" id="RJTH01000005">
    <property type="protein sequence ID" value="RUM24423.1"/>
    <property type="molecule type" value="Genomic_DNA"/>
</dbReference>
<dbReference type="InterPro" id="IPR050765">
    <property type="entry name" value="Riboflavin_Biosynth_HTPR"/>
</dbReference>
<evidence type="ECO:0000313" key="6">
    <source>
        <dbReference type="Proteomes" id="UP000278823"/>
    </source>
</evidence>
<proteinExistence type="predicted"/>
<dbReference type="RefSeq" id="WP_126922106.1">
    <property type="nucleotide sequence ID" value="NZ_ML133690.1"/>
</dbReference>
<keyword evidence="3" id="KW-0560">Oxidoreductase</keyword>
<dbReference type="GO" id="GO:0009231">
    <property type="term" value="P:riboflavin biosynthetic process"/>
    <property type="evidence" value="ECO:0007669"/>
    <property type="project" value="InterPro"/>
</dbReference>
<dbReference type="PANTHER" id="PTHR38011">
    <property type="entry name" value="DIHYDROFOLATE REDUCTASE FAMILY PROTEIN (AFU_ORTHOLOGUE AFUA_8G06820)"/>
    <property type="match status" value="1"/>
</dbReference>
<sequence>MKPFIACLMLTSPDGSLHPSRWTKSPDGDRSDFSKICDKVREELRGQAWMVGRVTMAEMAKGVPHAPEGPHNIKRPAHFANRNAKSFGIAIDRSGAVHYKGPDLFGDHIIALLGHDVPDSYLAELAADGVSYVIAETADFDVRTLLDVVNKELGIERIVLEGGAGTNGALLAAGLVDEINFIVAPALEGRSGTDSVVEFGPDGLTGKVELSLIDCQSLGHGMVNLRYAATGPRTERQ</sequence>
<reference evidence="6" key="1">
    <citation type="submission" date="2018-11" db="EMBL/GenBank/DDBJ databases">
        <title>Rhizobium chutanense sp. nov., isolated from root nodules of Phaseolus vulgaris in China.</title>
        <authorList>
            <person name="Huo Y."/>
        </authorList>
    </citation>
    <scope>NUCLEOTIDE SEQUENCE [LARGE SCALE GENOMIC DNA]</scope>
    <source>
        <strain evidence="6">CCBAU 65647</strain>
    </source>
</reference>
<dbReference type="InterPro" id="IPR002734">
    <property type="entry name" value="RibDG_C"/>
</dbReference>
<dbReference type="AlphaFoldDB" id="A0A3S0SQI5"/>
<evidence type="ECO:0000256" key="1">
    <source>
        <dbReference type="ARBA" id="ARBA00005104"/>
    </source>
</evidence>
<protein>
    <submittedName>
        <fullName evidence="5">Riboflavin deaminase</fullName>
    </submittedName>
</protein>
<comment type="pathway">
    <text evidence="1">Cofactor biosynthesis; riboflavin biosynthesis.</text>
</comment>
<evidence type="ECO:0000259" key="4">
    <source>
        <dbReference type="Pfam" id="PF01872"/>
    </source>
</evidence>
<dbReference type="SUPFAM" id="SSF53597">
    <property type="entry name" value="Dihydrofolate reductase-like"/>
    <property type="match status" value="1"/>
</dbReference>
<evidence type="ECO:0000313" key="5">
    <source>
        <dbReference type="EMBL" id="RUM24423.1"/>
    </source>
</evidence>
<evidence type="ECO:0000256" key="2">
    <source>
        <dbReference type="ARBA" id="ARBA00022857"/>
    </source>
</evidence>
<keyword evidence="2" id="KW-0521">NADP</keyword>
<dbReference type="Pfam" id="PF01872">
    <property type="entry name" value="RibD_C"/>
    <property type="match status" value="1"/>
</dbReference>
<evidence type="ECO:0000256" key="3">
    <source>
        <dbReference type="ARBA" id="ARBA00023002"/>
    </source>
</evidence>
<comment type="caution">
    <text evidence="5">The sequence shown here is derived from an EMBL/GenBank/DDBJ whole genome shotgun (WGS) entry which is preliminary data.</text>
</comment>
<dbReference type="PANTHER" id="PTHR38011:SF7">
    <property type="entry name" value="2,5-DIAMINO-6-RIBOSYLAMINO-4(3H)-PYRIMIDINONE 5'-PHOSPHATE REDUCTASE"/>
    <property type="match status" value="1"/>
</dbReference>
<name>A0A3S0SQI5_9HYPH</name>
<dbReference type="Gene3D" id="3.40.430.10">
    <property type="entry name" value="Dihydrofolate Reductase, subunit A"/>
    <property type="match status" value="1"/>
</dbReference>
<feature type="domain" description="Bacterial bifunctional deaminase-reductase C-terminal" evidence="4">
    <location>
        <begin position="3"/>
        <end position="223"/>
    </location>
</feature>
<gene>
    <name evidence="5" type="ORF">EFQ99_16710</name>
</gene>
<dbReference type="Proteomes" id="UP000278823">
    <property type="component" value="Unassembled WGS sequence"/>
</dbReference>
<dbReference type="OrthoDB" id="9800865at2"/>